<feature type="region of interest" description="Disordered" evidence="2">
    <location>
        <begin position="841"/>
        <end position="911"/>
    </location>
</feature>
<feature type="compositionally biased region" description="Basic and acidic residues" evidence="2">
    <location>
        <begin position="441"/>
        <end position="455"/>
    </location>
</feature>
<feature type="region of interest" description="Disordered" evidence="2">
    <location>
        <begin position="1084"/>
        <end position="1125"/>
    </location>
</feature>
<evidence type="ECO:0000256" key="1">
    <source>
        <dbReference type="SAM" id="Coils"/>
    </source>
</evidence>
<evidence type="ECO:0008006" key="5">
    <source>
        <dbReference type="Google" id="ProtNLM"/>
    </source>
</evidence>
<feature type="region of interest" description="Disordered" evidence="2">
    <location>
        <begin position="96"/>
        <end position="120"/>
    </location>
</feature>
<keyword evidence="1" id="KW-0175">Coiled coil</keyword>
<feature type="compositionally biased region" description="Low complexity" evidence="2">
    <location>
        <begin position="214"/>
        <end position="230"/>
    </location>
</feature>
<feature type="compositionally biased region" description="Low complexity" evidence="2">
    <location>
        <begin position="1009"/>
        <end position="1018"/>
    </location>
</feature>
<sequence length="1325" mass="148867">MDNFANPRPSKLFILYLNKTRTYFKLNKYFDYFQKDIKRSLMAVSKQPPITPETSSAEGLDEETSARGEAKWKRFHPFRVVRKIFRRRIKREGTSVTDASKKSWSTSELQSVQDDGAGKREVTSPLKIGLSVSHDSIFSPETNTNAVSSENVSHGSSLSVHHTTIKNMFKDELFTRVRARRDSDDDDAGLPHSPCTSPTTVDVLTQGLKEKSSKSQTTCSVSSLLSMGSSENEEDSAGQSSGHSSRMSLIDRRSLDSDGDTDSSQPIPLNHNAAHHKIAVRPKRTHGLPRRRMNQIAATKVSTLPSTPEVTEDSLKSFQNFDTMEVVKTFTEFSASSLNELTSSRQSSEWQISHVTSSFSYNEVSDLTREAVDYEKKSTLESSSKTYKENIEENSECLISEEIKTLLMVDNETSDIQALNHNLNEKKSDIEIMNEVEPKTFSDFKSNSFDKHQEDTGNESSKNLNNESKEEHKVVEAKESLLKEAETSLKVSSLVRNLEKSESFQSSEKILKKEEIKSSLGQNIGHEFVSPATHLKINTNLSENNETISKADVMKENIFSNILMEKTNEIPECNEDKETKTQPLPKFVKEVKLPNKLDIDSEFILRTVKRDTSLDKILDSSCKERTGDREKPLVSSLFFEEESIMTNKSLSTEVEESGIFVSHHASYKDDLKDMVVTEAHNFAAVEENAGVFIQASEHILRDKKARICDSWISSVDIPASITQDNDVTVNSLTSTLCNNKITDEKITISVNSNSETITSIVSSHEQTDIHQKVLEPENTPLLSKPDTNNRPTLKEKQSSKLTSKSQLHEVNSNLKSVKNVNAQKRVSVEIVPFSQRMKERKYQPISFGNQEPLTEKNKKNSSATVERKLSDRKVTLKNKESDKTNNRHSFSGALMSENKKGESVSEKKSVTPEKVQYPVQIRIHKSIPKQEIKDKINPTTSNKGIKNSVNKDISNEVKFQVQSAKLNQNDAKLIKEEKSIQDSSAKWEVKIQPSVSHINKIPATDSDESYSSLSSEPSAPIKTECQKSPIIVNESKDLQIQQEGEPFPMKSHENWKISKELPLAILDDPEPELLRVFARRSIKQKNCDKNKNEETQDNDASFDDSSSCGEKTEENNEISVSDNSTVIKISEISKPHIKMHDIKKKSKSFCENEKVAARSVSPLKEMNLIHRESLIKLTSESSISSETIHPRQRLASVPDIPLSLPPDSIKNPQKESSTESSPAPSIKEEALQRTGSTPVPTTAGSMNGSITSIGMVKESQEMLNDKEPHAPSWLQLAQQRRELREQRERLLLGGSPNSFMDASNKPSRSSKVWDMVNNFQKLQMT</sequence>
<feature type="region of interest" description="Disordered" evidence="2">
    <location>
        <begin position="998"/>
        <end position="1020"/>
    </location>
</feature>
<protein>
    <recommendedName>
        <fullName evidence="5">DUF4592 domain-containing protein</fullName>
    </recommendedName>
</protein>
<feature type="compositionally biased region" description="Low complexity" evidence="2">
    <location>
        <begin position="1178"/>
        <end position="1187"/>
    </location>
</feature>
<feature type="compositionally biased region" description="Polar residues" evidence="2">
    <location>
        <begin position="96"/>
        <end position="113"/>
    </location>
</feature>
<keyword evidence="4" id="KW-1185">Reference proteome</keyword>
<comment type="caution">
    <text evidence="3">The sequence shown here is derived from an EMBL/GenBank/DDBJ whole genome shotgun (WGS) entry which is preliminary data.</text>
</comment>
<feature type="compositionally biased region" description="Basic and acidic residues" evidence="2">
    <location>
        <begin position="1085"/>
        <end position="1094"/>
    </location>
</feature>
<feature type="region of interest" description="Disordered" evidence="2">
    <location>
        <begin position="208"/>
        <end position="277"/>
    </location>
</feature>
<feature type="compositionally biased region" description="Polar residues" evidence="2">
    <location>
        <begin position="237"/>
        <end position="247"/>
    </location>
</feature>
<feature type="region of interest" description="Disordered" evidence="2">
    <location>
        <begin position="441"/>
        <end position="471"/>
    </location>
</feature>
<feature type="region of interest" description="Disordered" evidence="2">
    <location>
        <begin position="777"/>
        <end position="806"/>
    </location>
</feature>
<feature type="region of interest" description="Disordered" evidence="2">
    <location>
        <begin position="1292"/>
        <end position="1311"/>
    </location>
</feature>
<feature type="compositionally biased region" description="Basic and acidic residues" evidence="2">
    <location>
        <begin position="897"/>
        <end position="911"/>
    </location>
</feature>
<reference evidence="3 4" key="1">
    <citation type="submission" date="2021-06" db="EMBL/GenBank/DDBJ databases">
        <title>Caerostris darwini draft genome.</title>
        <authorList>
            <person name="Kono N."/>
            <person name="Arakawa K."/>
        </authorList>
    </citation>
    <scope>NUCLEOTIDE SEQUENCE [LARGE SCALE GENOMIC DNA]</scope>
</reference>
<evidence type="ECO:0000256" key="2">
    <source>
        <dbReference type="SAM" id="MobiDB-lite"/>
    </source>
</evidence>
<feature type="region of interest" description="Disordered" evidence="2">
    <location>
        <begin position="1178"/>
        <end position="1249"/>
    </location>
</feature>
<evidence type="ECO:0000313" key="4">
    <source>
        <dbReference type="Proteomes" id="UP001054837"/>
    </source>
</evidence>
<dbReference type="Proteomes" id="UP001054837">
    <property type="component" value="Unassembled WGS sequence"/>
</dbReference>
<gene>
    <name evidence="3" type="primary">AVEN_112375_1</name>
    <name evidence="3" type="ORF">CDAR_420941</name>
</gene>
<accession>A0AAV4QTW3</accession>
<feature type="compositionally biased region" description="Polar residues" evidence="2">
    <location>
        <begin position="1295"/>
        <end position="1310"/>
    </location>
</feature>
<feature type="compositionally biased region" description="Polar residues" evidence="2">
    <location>
        <begin position="1233"/>
        <end position="1249"/>
    </location>
</feature>
<proteinExistence type="predicted"/>
<dbReference type="EMBL" id="BPLQ01004923">
    <property type="protein sequence ID" value="GIY11567.1"/>
    <property type="molecule type" value="Genomic_DNA"/>
</dbReference>
<feature type="region of interest" description="Disordered" evidence="2">
    <location>
        <begin position="137"/>
        <end position="159"/>
    </location>
</feature>
<organism evidence="3 4">
    <name type="scientific">Caerostris darwini</name>
    <dbReference type="NCBI Taxonomy" id="1538125"/>
    <lineage>
        <taxon>Eukaryota</taxon>
        <taxon>Metazoa</taxon>
        <taxon>Ecdysozoa</taxon>
        <taxon>Arthropoda</taxon>
        <taxon>Chelicerata</taxon>
        <taxon>Arachnida</taxon>
        <taxon>Araneae</taxon>
        <taxon>Araneomorphae</taxon>
        <taxon>Entelegynae</taxon>
        <taxon>Araneoidea</taxon>
        <taxon>Araneidae</taxon>
        <taxon>Caerostris</taxon>
    </lineage>
</organism>
<feature type="compositionally biased region" description="Basic and acidic residues" evidence="2">
    <location>
        <begin position="865"/>
        <end position="885"/>
    </location>
</feature>
<evidence type="ECO:0000313" key="3">
    <source>
        <dbReference type="EMBL" id="GIY11567.1"/>
    </source>
</evidence>
<name>A0AAV4QTW3_9ARAC</name>
<feature type="coiled-coil region" evidence="1">
    <location>
        <begin position="409"/>
        <end position="436"/>
    </location>
</feature>